<accession>A0ABU5I5I2</accession>
<name>A0ABU5I5I2_9HYPH</name>
<dbReference type="EMBL" id="JAXLPB010000004">
    <property type="protein sequence ID" value="MDY8109988.1"/>
    <property type="molecule type" value="Genomic_DNA"/>
</dbReference>
<dbReference type="Pfam" id="PF06707">
    <property type="entry name" value="DUF1194"/>
    <property type="match status" value="1"/>
</dbReference>
<keyword evidence="2" id="KW-1185">Reference proteome</keyword>
<dbReference type="InterPro" id="IPR010607">
    <property type="entry name" value="DUF1194"/>
</dbReference>
<protein>
    <submittedName>
        <fullName evidence="1">DUF1194 domain-containing protein</fullName>
    </submittedName>
</protein>
<comment type="caution">
    <text evidence="1">The sequence shown here is derived from an EMBL/GenBank/DDBJ whole genome shotgun (WGS) entry which is preliminary data.</text>
</comment>
<reference evidence="1 2" key="1">
    <citation type="submission" date="2023-12" db="EMBL/GenBank/DDBJ databases">
        <title>Description of Novel Strain Fulvimarina sp. 2208YS6-2-32 isolated from Uroteuthis (Photololigo) edulis.</title>
        <authorList>
            <person name="Park J.-S."/>
        </authorList>
    </citation>
    <scope>NUCLEOTIDE SEQUENCE [LARGE SCALE GENOMIC DNA]</scope>
    <source>
        <strain evidence="1 2">2208YS6-2-32</strain>
    </source>
</reference>
<evidence type="ECO:0000313" key="1">
    <source>
        <dbReference type="EMBL" id="MDY8109988.1"/>
    </source>
</evidence>
<sequence length="310" mass="32956">MTGSRTCRTPRLEPVAAAMVACVFLLSAAGLAVAQSRGLDALGAGRGALAEAGTPVDVELVLAVDISWSMSDAEQIIQREGYAAAFRSREVQDAIFDGVNGAIAVTYVEWAGQATQATVIPWTLIDSKESADGFAYRLAAGPPTRARRTSISGGIAYSAGLFDANGYDGLKRVIDISGDGPNNQGQTVDEARDAAVARGITINGLPLMTGDDGASWAAIDDLDRYYEACVIGGPGAFVVPVHDWPQFPAAVRRKLVLELALDWPIDTQDPRARSNAAPIVATKASGSVDCRIGETLWQQRQRFWMDEDVR</sequence>
<dbReference type="SUPFAM" id="SSF53300">
    <property type="entry name" value="vWA-like"/>
    <property type="match status" value="1"/>
</dbReference>
<dbReference type="RefSeq" id="WP_322187518.1">
    <property type="nucleotide sequence ID" value="NZ_JAXLPB010000004.1"/>
</dbReference>
<dbReference type="InterPro" id="IPR036465">
    <property type="entry name" value="vWFA_dom_sf"/>
</dbReference>
<dbReference type="Gene3D" id="3.40.50.410">
    <property type="entry name" value="von Willebrand factor, type A domain"/>
    <property type="match status" value="1"/>
</dbReference>
<organism evidence="1 2">
    <name type="scientific">Fulvimarina uroteuthidis</name>
    <dbReference type="NCBI Taxonomy" id="3098149"/>
    <lineage>
        <taxon>Bacteria</taxon>
        <taxon>Pseudomonadati</taxon>
        <taxon>Pseudomonadota</taxon>
        <taxon>Alphaproteobacteria</taxon>
        <taxon>Hyphomicrobiales</taxon>
        <taxon>Aurantimonadaceae</taxon>
        <taxon>Fulvimarina</taxon>
    </lineage>
</organism>
<dbReference type="Proteomes" id="UP001294412">
    <property type="component" value="Unassembled WGS sequence"/>
</dbReference>
<gene>
    <name evidence="1" type="ORF">U0C82_12645</name>
</gene>
<evidence type="ECO:0000313" key="2">
    <source>
        <dbReference type="Proteomes" id="UP001294412"/>
    </source>
</evidence>
<proteinExistence type="predicted"/>